<accession>A0A9J6BPB7</accession>
<reference evidence="2" key="1">
    <citation type="submission" date="2021-03" db="EMBL/GenBank/DDBJ databases">
        <title>Chromosome level genome of the anhydrobiotic midge Polypedilum vanderplanki.</title>
        <authorList>
            <person name="Yoshida Y."/>
            <person name="Kikawada T."/>
            <person name="Gusev O."/>
        </authorList>
    </citation>
    <scope>NUCLEOTIDE SEQUENCE</scope>
    <source>
        <strain evidence="2">NIAS01</strain>
        <tissue evidence="2">Whole body or cell culture</tissue>
    </source>
</reference>
<organism evidence="2 3">
    <name type="scientific">Polypedilum vanderplanki</name>
    <name type="common">Sleeping chironomid midge</name>
    <dbReference type="NCBI Taxonomy" id="319348"/>
    <lineage>
        <taxon>Eukaryota</taxon>
        <taxon>Metazoa</taxon>
        <taxon>Ecdysozoa</taxon>
        <taxon>Arthropoda</taxon>
        <taxon>Hexapoda</taxon>
        <taxon>Insecta</taxon>
        <taxon>Pterygota</taxon>
        <taxon>Neoptera</taxon>
        <taxon>Endopterygota</taxon>
        <taxon>Diptera</taxon>
        <taxon>Nematocera</taxon>
        <taxon>Chironomoidea</taxon>
        <taxon>Chironomidae</taxon>
        <taxon>Chironominae</taxon>
        <taxon>Polypedilum</taxon>
        <taxon>Polypedilum</taxon>
    </lineage>
</organism>
<gene>
    <name evidence="2" type="ORF">PVAND_001742</name>
</gene>
<protein>
    <submittedName>
        <fullName evidence="2">Uncharacterized protein</fullName>
    </submittedName>
</protein>
<name>A0A9J6BPB7_POLVA</name>
<sequence>MSDEFFGIFLFTSTIIFIVLIVFVCLKVIQAIYLDCVLTNIHNENSNSQNSNPQVEISSVSINIENNQQITPPPSYDMLTPPPIYQEWFKDDLKRQQEKN</sequence>
<evidence type="ECO:0000313" key="3">
    <source>
        <dbReference type="Proteomes" id="UP001107558"/>
    </source>
</evidence>
<evidence type="ECO:0000313" key="2">
    <source>
        <dbReference type="EMBL" id="KAG5671549.1"/>
    </source>
</evidence>
<dbReference type="AlphaFoldDB" id="A0A9J6BPB7"/>
<feature type="transmembrane region" description="Helical" evidence="1">
    <location>
        <begin position="6"/>
        <end position="26"/>
    </location>
</feature>
<keyword evidence="1" id="KW-0812">Transmembrane</keyword>
<keyword evidence="1" id="KW-1133">Transmembrane helix</keyword>
<keyword evidence="3" id="KW-1185">Reference proteome</keyword>
<dbReference type="EMBL" id="JADBJN010000003">
    <property type="protein sequence ID" value="KAG5671549.1"/>
    <property type="molecule type" value="Genomic_DNA"/>
</dbReference>
<proteinExistence type="predicted"/>
<dbReference type="Proteomes" id="UP001107558">
    <property type="component" value="Chromosome 3"/>
</dbReference>
<comment type="caution">
    <text evidence="2">The sequence shown here is derived from an EMBL/GenBank/DDBJ whole genome shotgun (WGS) entry which is preliminary data.</text>
</comment>
<keyword evidence="1" id="KW-0472">Membrane</keyword>
<evidence type="ECO:0000256" key="1">
    <source>
        <dbReference type="SAM" id="Phobius"/>
    </source>
</evidence>